<dbReference type="STRING" id="926562.Oweho_2187"/>
<evidence type="ECO:0000256" key="1">
    <source>
        <dbReference type="SAM" id="SignalP"/>
    </source>
</evidence>
<dbReference type="InterPro" id="IPR026341">
    <property type="entry name" value="T9SS_type_B"/>
</dbReference>
<dbReference type="eggNOG" id="COG2132">
    <property type="taxonomic scope" value="Bacteria"/>
</dbReference>
<reference evidence="2 3" key="1">
    <citation type="journal article" date="2012" name="Stand. Genomic Sci.">
        <title>Genome sequence of the orange-pigmented seawater bacterium Owenweeksia hongkongensis type strain (UST20020801(T)).</title>
        <authorList>
            <person name="Riedel T."/>
            <person name="Held B."/>
            <person name="Nolan M."/>
            <person name="Lucas S."/>
            <person name="Lapidus A."/>
            <person name="Tice H."/>
            <person name="Del Rio T.G."/>
            <person name="Cheng J.F."/>
            <person name="Han C."/>
            <person name="Tapia R."/>
            <person name="Goodwin L.A."/>
            <person name="Pitluck S."/>
            <person name="Liolios K."/>
            <person name="Mavromatis K."/>
            <person name="Pagani I."/>
            <person name="Ivanova N."/>
            <person name="Mikhailova N."/>
            <person name="Pati A."/>
            <person name="Chen A."/>
            <person name="Palaniappan K."/>
            <person name="Rohde M."/>
            <person name="Tindall B.J."/>
            <person name="Detter J.C."/>
            <person name="Goker M."/>
            <person name="Woyke T."/>
            <person name="Bristow J."/>
            <person name="Eisen J.A."/>
            <person name="Markowitz V."/>
            <person name="Hugenholtz P."/>
            <person name="Klenk H.P."/>
            <person name="Kyrpides N.C."/>
        </authorList>
    </citation>
    <scope>NUCLEOTIDE SEQUENCE</scope>
    <source>
        <strain evidence="3">DSM 17368 / JCM 12287 / NRRL B-23963</strain>
    </source>
</reference>
<sequence>MKKLIFFLATIFTSFSLSASHFAGAEIGYEYLSTNTNGSHDYKVRLQIYRDISGIPLDLNQSLCISSSCFGQQTVALTFLPVLPQNGGNARQALPVPGLSDCVDANDPDLVTIEIYYFEATVTLQGNCPNWKFSWHGNARNVNNIDNLTFIGNSDLYVETLLNNTIGQNTSPTFVNPAAKSFCVGSPFTWSQAATEPDGDSLRYSFGHPLNAPFGAVCTTPTLATFATGYSVLQPMTTVSGINIDEKVGTFSFTPSQIETDVVNVIVEEYRLDPVTTLWLKVGTTVRDLQIPVVGACLQATAAGPKINTSASGFSNEAIEADTMRTFLYGLGLTKAVFDSTLSPRTDSIGVVEYNCGDSIITLSFSSDVLCSTVSPDGTDFRLVGPDSAATAIPAVSFACQTDLTTNNIALLLHQPLDQNGDYYLQIKNGNDGNTLQNECGFSLTPFYTLKVKVQGCTQPIYKLENVTVVADSTIKIEWTKIDSTVSKKLFTSWNILRSNNNQFYPIDNVTDYNATSYVDNSADANAVDNIQFQYAIQLVQNFNAKSPSNTINNILLKESTNDQMTTFDWSDYLGWTNAEYNFEYRNTSTSEPWQSLAGPTASILSYSYDHPEITAANEGIYVYRVIATNPAAPAAYIAESNWLYLEFKNEPVIDDEPYIANIPNVITPNGDSQNDFFYINDNTYSNISVSIFNRWGKLVYQDLNASSQDYTQGKGWDGTDINTGQPASDGVYFYLVEASDFVSGKSEELKGPLTIIRGTH</sequence>
<feature type="signal peptide" evidence="1">
    <location>
        <begin position="1"/>
        <end position="19"/>
    </location>
</feature>
<dbReference type="eggNOG" id="COG3291">
    <property type="taxonomic scope" value="Bacteria"/>
</dbReference>
<dbReference type="OrthoDB" id="1236981at2"/>
<dbReference type="Gene3D" id="2.60.40.4070">
    <property type="match status" value="1"/>
</dbReference>
<keyword evidence="1" id="KW-0732">Signal</keyword>
<evidence type="ECO:0008006" key="4">
    <source>
        <dbReference type="Google" id="ProtNLM"/>
    </source>
</evidence>
<gene>
    <name evidence="2" type="ordered locus">Oweho_2187</name>
</gene>
<dbReference type="Pfam" id="PF13585">
    <property type="entry name" value="CHU_C"/>
    <property type="match status" value="1"/>
</dbReference>
<proteinExistence type="predicted"/>
<name>G8R4N7_OWEHD</name>
<dbReference type="NCBIfam" id="TIGR04131">
    <property type="entry name" value="Bac_Flav_CTERM"/>
    <property type="match status" value="1"/>
</dbReference>
<keyword evidence="3" id="KW-1185">Reference proteome</keyword>
<feature type="chain" id="PRO_5003514322" description="Gliding motility-associated C-terminal domain-containing protein" evidence="1">
    <location>
        <begin position="20"/>
        <end position="761"/>
    </location>
</feature>
<protein>
    <recommendedName>
        <fullName evidence="4">Gliding motility-associated C-terminal domain-containing protein</fullName>
    </recommendedName>
</protein>
<dbReference type="EMBL" id="CP003156">
    <property type="protein sequence ID" value="AEV33161.1"/>
    <property type="molecule type" value="Genomic_DNA"/>
</dbReference>
<dbReference type="KEGG" id="oho:Oweho_2187"/>
<evidence type="ECO:0000313" key="2">
    <source>
        <dbReference type="EMBL" id="AEV33161.1"/>
    </source>
</evidence>
<dbReference type="RefSeq" id="WP_014202510.1">
    <property type="nucleotide sequence ID" value="NC_016599.1"/>
</dbReference>
<dbReference type="HOGENOM" id="CLU_015017_0_0_10"/>
<dbReference type="Proteomes" id="UP000005631">
    <property type="component" value="Chromosome"/>
</dbReference>
<evidence type="ECO:0000313" key="3">
    <source>
        <dbReference type="Proteomes" id="UP000005631"/>
    </source>
</evidence>
<organism evidence="2 3">
    <name type="scientific">Owenweeksia hongkongensis (strain DSM 17368 / CIP 108786 / JCM 12287 / NRRL B-23963 / UST20020801)</name>
    <dbReference type="NCBI Taxonomy" id="926562"/>
    <lineage>
        <taxon>Bacteria</taxon>
        <taxon>Pseudomonadati</taxon>
        <taxon>Bacteroidota</taxon>
        <taxon>Flavobacteriia</taxon>
        <taxon>Flavobacteriales</taxon>
        <taxon>Owenweeksiaceae</taxon>
        <taxon>Owenweeksia</taxon>
    </lineage>
</organism>
<accession>G8R4N7</accession>
<dbReference type="AlphaFoldDB" id="G8R4N7"/>